<evidence type="ECO:0000256" key="3">
    <source>
        <dbReference type="ARBA" id="ARBA00023237"/>
    </source>
</evidence>
<evidence type="ECO:0000256" key="1">
    <source>
        <dbReference type="ARBA" id="ARBA00004442"/>
    </source>
</evidence>
<accession>A0A498CDN4</accession>
<comment type="similarity">
    <text evidence="4">Belongs to the TonB-dependent receptor family.</text>
</comment>
<keyword evidence="4" id="KW-0798">TonB box</keyword>
<reference evidence="8 9" key="1">
    <citation type="submission" date="2018-10" db="EMBL/GenBank/DDBJ databases">
        <title>Comparative analysis of microorganisms from saline springs in Andes Mountain Range, Colombia.</title>
        <authorList>
            <person name="Rubin E."/>
        </authorList>
    </citation>
    <scope>NUCLEOTIDE SEQUENCE [LARGE SCALE GENOMIC DNA]</scope>
    <source>
        <strain evidence="8 9">USBA GBX 843</strain>
    </source>
</reference>
<proteinExistence type="inferred from homology"/>
<dbReference type="Pfam" id="PF00593">
    <property type="entry name" value="TonB_dep_Rec_b-barrel"/>
    <property type="match status" value="1"/>
</dbReference>
<dbReference type="SUPFAM" id="SSF56935">
    <property type="entry name" value="Porins"/>
    <property type="match status" value="1"/>
</dbReference>
<dbReference type="InterPro" id="IPR037066">
    <property type="entry name" value="Plug_dom_sf"/>
</dbReference>
<feature type="chain" id="PRO_5019854695" evidence="5">
    <location>
        <begin position="30"/>
        <end position="1021"/>
    </location>
</feature>
<dbReference type="EMBL" id="RCDC01000004">
    <property type="protein sequence ID" value="RLK55717.1"/>
    <property type="molecule type" value="Genomic_DNA"/>
</dbReference>
<evidence type="ECO:0000313" key="9">
    <source>
        <dbReference type="Proteomes" id="UP000274786"/>
    </source>
</evidence>
<dbReference type="Gene3D" id="2.40.170.20">
    <property type="entry name" value="TonB-dependent receptor, beta-barrel domain"/>
    <property type="match status" value="1"/>
</dbReference>
<dbReference type="InterPro" id="IPR012910">
    <property type="entry name" value="Plug_dom"/>
</dbReference>
<evidence type="ECO:0000259" key="6">
    <source>
        <dbReference type="Pfam" id="PF00593"/>
    </source>
</evidence>
<evidence type="ECO:0000313" key="8">
    <source>
        <dbReference type="EMBL" id="RLK55717.1"/>
    </source>
</evidence>
<protein>
    <submittedName>
        <fullName evidence="8">TonB-dependent receptor</fullName>
    </submittedName>
</protein>
<evidence type="ECO:0000259" key="7">
    <source>
        <dbReference type="Pfam" id="PF07715"/>
    </source>
</evidence>
<dbReference type="InterPro" id="IPR006311">
    <property type="entry name" value="TAT_signal"/>
</dbReference>
<feature type="domain" description="TonB-dependent receptor-like beta-barrel" evidence="6">
    <location>
        <begin position="476"/>
        <end position="985"/>
    </location>
</feature>
<dbReference type="Proteomes" id="UP000274786">
    <property type="component" value="Unassembled WGS sequence"/>
</dbReference>
<dbReference type="InterPro" id="IPR010104">
    <property type="entry name" value="TonB_rcpt_bac"/>
</dbReference>
<keyword evidence="8" id="KW-0675">Receptor</keyword>
<dbReference type="OrthoDB" id="8727862at2"/>
<comment type="caution">
    <text evidence="8">The sequence shown here is derived from an EMBL/GenBank/DDBJ whole genome shotgun (WGS) entry which is preliminary data.</text>
</comment>
<keyword evidence="5" id="KW-0732">Signal</keyword>
<evidence type="ECO:0000256" key="4">
    <source>
        <dbReference type="RuleBase" id="RU003357"/>
    </source>
</evidence>
<sequence length="1021" mass="112025">MKMSRMHRRVALSAAIASALATAIVPASAFAQQATPATGTPDATTLDSVTVTGYRYAIEKSLQQKRDANAVVEVITAEDVGKFPDKNVADALQRVPGVVITRSGGEGKSVSVRGLAPDLTLTQLNGNYVATSETNNEASRSFNYTLLPSNMLSSAELFKSPEARIDEGGIGGTVILHTRRPLDMEANSGYVNLEGTSSDTSHDIDPQASALYSWHSKDERFGVLVGVTQQKRTSRTMEASTEDYQWYGAGEARDANGNALPQDGIHYWWGQSGFNNQTGGNYSDFFMPTSVNFAVKEEKRERKGGQLTFQFKPLDNLTLTANYFRFELQGDYTQNMLKVPEWSMARFNGDGNWAGGRLLNGLDFDPSGSIVTGAQFEKLPGKAYICSEEQAAAAGLAPGGWGPDDCTLPTPQLTGGYSKEKALSQTADLSVEWDISPLWKASFTGGRTWSEGGPSMNFRMSAKPRRKVGPDYLSGNQYTAWDLTGTPSVQFSPDLQQQLMAGIAEVDTGSTDSSWMQTEVEQNYFQADFTKLFETGWLDSIQFGTKYRDGKVHRNTGNTYWVCQGLDPADYDNNRYQAGCDSTAGDAQPGFFLSNPISNIAGGFNANVFPGINYPAYINYLNQTYGGSHNRTEEDFVYDVNEKIYSGYFQANFRTERLRGNVGVRVVRTEQFAQSSDSVERFNDYFVDNANGSPMSCDDPAADPTLRCQGGFVRLPDNQVRDKVYTLSSLDKTYTDFLPSFNIAWDINDSLVLRGAASKVIARPGYTSIAYPGGLNYISEEYSNDRRVAGGTDTPGWYGSGSNKNLEPFKAVQFDLGLEWYFKPGSAAGVALFRKNVDNFTVPVVRDQQMTVGGQSVTVQKYRTEANGRDGVSQGVEVYGQYTFDMGFGVQANYTYNDTNLASIVLDGEEIGASPLVGSAKNQANVTIFYENDTILARASYNRRGEVVGGLNNGMTTYTKPYDQLDLNVAYNITPDWTVTASVLNATKSELQSYIGDDSQARLLSNIYAGRQLYFGVNWKF</sequence>
<dbReference type="InterPro" id="IPR036942">
    <property type="entry name" value="Beta-barrel_TonB_sf"/>
</dbReference>
<dbReference type="GO" id="GO:0009279">
    <property type="term" value="C:cell outer membrane"/>
    <property type="evidence" value="ECO:0007669"/>
    <property type="project" value="UniProtKB-SubCell"/>
</dbReference>
<feature type="domain" description="TonB-dependent receptor plug" evidence="7">
    <location>
        <begin position="65"/>
        <end position="173"/>
    </location>
</feature>
<dbReference type="Pfam" id="PF07715">
    <property type="entry name" value="Plug"/>
    <property type="match status" value="1"/>
</dbReference>
<name>A0A498CDN4_9GAMM</name>
<keyword evidence="2 4" id="KW-0472">Membrane</keyword>
<dbReference type="PANTHER" id="PTHR40980">
    <property type="entry name" value="PLUG DOMAIN-CONTAINING PROTEIN"/>
    <property type="match status" value="1"/>
</dbReference>
<keyword evidence="3" id="KW-0998">Cell outer membrane</keyword>
<gene>
    <name evidence="8" type="ORF">BCL79_0086</name>
</gene>
<dbReference type="PROSITE" id="PS51318">
    <property type="entry name" value="TAT"/>
    <property type="match status" value="1"/>
</dbReference>
<evidence type="ECO:0000256" key="2">
    <source>
        <dbReference type="ARBA" id="ARBA00023136"/>
    </source>
</evidence>
<comment type="subcellular location">
    <subcellularLocation>
        <location evidence="1 4">Cell outer membrane</location>
    </subcellularLocation>
</comment>
<dbReference type="Gene3D" id="2.170.130.10">
    <property type="entry name" value="TonB-dependent receptor, plug domain"/>
    <property type="match status" value="1"/>
</dbReference>
<organism evidence="8 9">
    <name type="scientific">Stenotrophomonas rhizophila</name>
    <dbReference type="NCBI Taxonomy" id="216778"/>
    <lineage>
        <taxon>Bacteria</taxon>
        <taxon>Pseudomonadati</taxon>
        <taxon>Pseudomonadota</taxon>
        <taxon>Gammaproteobacteria</taxon>
        <taxon>Lysobacterales</taxon>
        <taxon>Lysobacteraceae</taxon>
        <taxon>Stenotrophomonas</taxon>
    </lineage>
</organism>
<dbReference type="NCBIfam" id="TIGR01782">
    <property type="entry name" value="TonB-Xanth-Caul"/>
    <property type="match status" value="1"/>
</dbReference>
<dbReference type="AlphaFoldDB" id="A0A498CDN4"/>
<dbReference type="InterPro" id="IPR000531">
    <property type="entry name" value="Beta-barrel_TonB"/>
</dbReference>
<evidence type="ECO:0000256" key="5">
    <source>
        <dbReference type="SAM" id="SignalP"/>
    </source>
</evidence>
<feature type="signal peptide" evidence="5">
    <location>
        <begin position="1"/>
        <end position="29"/>
    </location>
</feature>
<dbReference type="PANTHER" id="PTHR40980:SF3">
    <property type="entry name" value="TONB-DEPENDENT RECEPTOR-LIKE BETA-BARREL DOMAIN-CONTAINING PROTEIN"/>
    <property type="match status" value="1"/>
</dbReference>
<dbReference type="RefSeq" id="WP_121036655.1">
    <property type="nucleotide sequence ID" value="NZ_RCDC01000004.1"/>
</dbReference>